<comment type="caution">
    <text evidence="1">The sequence shown here is derived from an EMBL/GenBank/DDBJ whole genome shotgun (WGS) entry which is preliminary data.</text>
</comment>
<evidence type="ECO:0000313" key="1">
    <source>
        <dbReference type="EMBL" id="PSM52303.1"/>
    </source>
</evidence>
<evidence type="ECO:0000313" key="2">
    <source>
        <dbReference type="Proteomes" id="UP000240535"/>
    </source>
</evidence>
<name>A0A2P8R1C4_9BACT</name>
<gene>
    <name evidence="1" type="ORF">CQ405_04420</name>
</gene>
<sequence length="259" mass="30644">MRLFGNSPKMFYSVCVDNNVFEIFFREFDKKNTLKQEFNEKDILVNKEHVEKINFFLKSTGSKKSFLSFMHTSLNQGLVDDAIYNDKDFIMQEIDKDVISYSLKSEIEDIKNLYNVEYIEYINPFKVLYFLMKNENFKGTSLFILKFSQSAAVMVANSEKVIFSKMINFIDEGFDAFKKDPDSFSLEDDDEIFVSILQNFLNKFYETNSSFVDEIFVYDTCSSNRELGYYIFTKLFIKTNVFPLDIVEYINKINIKEHF</sequence>
<dbReference type="AlphaFoldDB" id="A0A2P8R1C4"/>
<reference evidence="2" key="1">
    <citation type="submission" date="2017-10" db="EMBL/GenBank/DDBJ databases">
        <title>Campylobacter species from seals.</title>
        <authorList>
            <person name="Gilbert M.J."/>
            <person name="Zomer A.L."/>
            <person name="Timmerman A.J."/>
            <person name="Duim B."/>
            <person name="Wagenaar J.A."/>
        </authorList>
    </citation>
    <scope>NUCLEOTIDE SEQUENCE [LARGE SCALE GENOMIC DNA]</scope>
    <source>
        <strain evidence="2">17S00004-5</strain>
    </source>
</reference>
<dbReference type="RefSeq" id="WP_106871033.1">
    <property type="nucleotide sequence ID" value="NZ_CP053841.1"/>
</dbReference>
<keyword evidence="2" id="KW-1185">Reference proteome</keyword>
<protein>
    <submittedName>
        <fullName evidence="1">Uncharacterized protein</fullName>
    </submittedName>
</protein>
<dbReference type="Proteomes" id="UP000240535">
    <property type="component" value="Unassembled WGS sequence"/>
</dbReference>
<dbReference type="EMBL" id="PDHH01000003">
    <property type="protein sequence ID" value="PSM52303.1"/>
    <property type="molecule type" value="Genomic_DNA"/>
</dbReference>
<accession>A0A2P8R1C4</accession>
<dbReference type="OrthoDB" id="5363662at2"/>
<organism evidence="1 2">
    <name type="scientific">Campylobacter blaseri</name>
    <dbReference type="NCBI Taxonomy" id="2042961"/>
    <lineage>
        <taxon>Bacteria</taxon>
        <taxon>Pseudomonadati</taxon>
        <taxon>Campylobacterota</taxon>
        <taxon>Epsilonproteobacteria</taxon>
        <taxon>Campylobacterales</taxon>
        <taxon>Campylobacteraceae</taxon>
        <taxon>Campylobacter</taxon>
    </lineage>
</organism>
<proteinExistence type="predicted"/>